<dbReference type="Pfam" id="PF16297">
    <property type="entry name" value="DUF4939"/>
    <property type="match status" value="1"/>
</dbReference>
<dbReference type="Proteomes" id="UP000008783">
    <property type="component" value="Unassembled WGS sequence"/>
</dbReference>
<feature type="region of interest" description="Disordered" evidence="1">
    <location>
        <begin position="31"/>
        <end position="72"/>
    </location>
</feature>
<reference key="1">
    <citation type="submission" date="2007-01" db="EMBL/GenBank/DDBJ databases">
        <title>The Genome Sequence of Puccinia graminis f. sp. tritici Strain CRL 75-36-700-3.</title>
        <authorList>
            <consortium name="The Broad Institute Genome Sequencing Platform"/>
            <person name="Birren B."/>
            <person name="Lander E."/>
            <person name="Galagan J."/>
            <person name="Nusbaum C."/>
            <person name="Devon K."/>
            <person name="Cuomo C."/>
            <person name="Jaffe D."/>
            <person name="Butler J."/>
            <person name="Alvarez P."/>
            <person name="Gnerre S."/>
            <person name="Grabherr M."/>
            <person name="Mauceli E."/>
            <person name="Brockman W."/>
            <person name="Young S."/>
            <person name="LaButti K."/>
            <person name="Sykes S."/>
            <person name="DeCaprio D."/>
            <person name="Crawford M."/>
            <person name="Koehrsen M."/>
            <person name="Engels R."/>
            <person name="Montgomery P."/>
            <person name="Pearson M."/>
            <person name="Howarth C."/>
            <person name="Larson L."/>
            <person name="White J."/>
            <person name="Zeng Q."/>
            <person name="Kodira C."/>
            <person name="Yandava C."/>
            <person name="Alvarado L."/>
            <person name="O'Leary S."/>
            <person name="Szabo L."/>
            <person name="Dean R."/>
            <person name="Schein J."/>
        </authorList>
    </citation>
    <scope>NUCLEOTIDE SEQUENCE</scope>
    <source>
        <strain>CRL 75-36-700-3</strain>
    </source>
</reference>
<accession>E3KCB3</accession>
<feature type="domain" description="DUF4939" evidence="2">
    <location>
        <begin position="67"/>
        <end position="128"/>
    </location>
</feature>
<protein>
    <recommendedName>
        <fullName evidence="2">DUF4939 domain-containing protein</fullName>
    </recommendedName>
</protein>
<reference evidence="4" key="2">
    <citation type="journal article" date="2011" name="Proc. Natl. Acad. Sci. U.S.A.">
        <title>Obligate biotrophy features unraveled by the genomic analysis of rust fungi.</title>
        <authorList>
            <person name="Duplessis S."/>
            <person name="Cuomo C.A."/>
            <person name="Lin Y.-C."/>
            <person name="Aerts A."/>
            <person name="Tisserant E."/>
            <person name="Veneault-Fourrey C."/>
            <person name="Joly D.L."/>
            <person name="Hacquard S."/>
            <person name="Amselem J."/>
            <person name="Cantarel B.L."/>
            <person name="Chiu R."/>
            <person name="Coutinho P.M."/>
            <person name="Feau N."/>
            <person name="Field M."/>
            <person name="Frey P."/>
            <person name="Gelhaye E."/>
            <person name="Goldberg J."/>
            <person name="Grabherr M.G."/>
            <person name="Kodira C.D."/>
            <person name="Kohler A."/>
            <person name="Kuees U."/>
            <person name="Lindquist E.A."/>
            <person name="Lucas S.M."/>
            <person name="Mago R."/>
            <person name="Mauceli E."/>
            <person name="Morin E."/>
            <person name="Murat C."/>
            <person name="Pangilinan J.L."/>
            <person name="Park R."/>
            <person name="Pearson M."/>
            <person name="Quesneville H."/>
            <person name="Rouhier N."/>
            <person name="Sakthikumar S."/>
            <person name="Salamov A.A."/>
            <person name="Schmutz J."/>
            <person name="Selles B."/>
            <person name="Shapiro H."/>
            <person name="Tanguay P."/>
            <person name="Tuskan G.A."/>
            <person name="Henrissat B."/>
            <person name="Van de Peer Y."/>
            <person name="Rouze P."/>
            <person name="Ellis J.G."/>
            <person name="Dodds P.N."/>
            <person name="Schein J.E."/>
            <person name="Zhong S."/>
            <person name="Hamelin R.C."/>
            <person name="Grigoriev I.V."/>
            <person name="Szabo L.J."/>
            <person name="Martin F."/>
        </authorList>
    </citation>
    <scope>NUCLEOTIDE SEQUENCE [LARGE SCALE GENOMIC DNA]</scope>
    <source>
        <strain evidence="4">CRL 75-36-700-3 / race SCCL</strain>
    </source>
</reference>
<dbReference type="RefSeq" id="XP_003326286.2">
    <property type="nucleotide sequence ID" value="XM_003326238.2"/>
</dbReference>
<dbReference type="InterPro" id="IPR032549">
    <property type="entry name" value="DUF4939"/>
</dbReference>
<dbReference type="GeneID" id="10533904"/>
<keyword evidence="4" id="KW-1185">Reference proteome</keyword>
<evidence type="ECO:0000259" key="2">
    <source>
        <dbReference type="Pfam" id="PF16297"/>
    </source>
</evidence>
<evidence type="ECO:0000256" key="1">
    <source>
        <dbReference type="SAM" id="MobiDB-lite"/>
    </source>
</evidence>
<evidence type="ECO:0000313" key="4">
    <source>
        <dbReference type="Proteomes" id="UP000008783"/>
    </source>
</evidence>
<gene>
    <name evidence="3" type="ORF">PGTG_08116</name>
</gene>
<dbReference type="HOGENOM" id="CLU_000384_20_4_1"/>
<evidence type="ECO:0000313" key="3">
    <source>
        <dbReference type="EMBL" id="EFP81867.2"/>
    </source>
</evidence>
<dbReference type="OrthoDB" id="2506111at2759"/>
<dbReference type="AlphaFoldDB" id="E3KCB3"/>
<sequence>MEIDKKDSKLAGVQAQLTELMAVVKEERKVRKEAEERLDRREAQLEKALKTADNQPPAPASPAKGPKIGIPDKFDGTRGAKAEVFINQVNLYVLANGHLFETDRAIMVFVLSYLTGPASSWAQPWMKKVMSVSLWVTNLSI</sequence>
<feature type="compositionally biased region" description="Basic and acidic residues" evidence="1">
    <location>
        <begin position="31"/>
        <end position="50"/>
    </location>
</feature>
<dbReference type="InParanoid" id="E3KCB3"/>
<proteinExistence type="predicted"/>
<dbReference type="KEGG" id="pgr:PGTG_08116"/>
<name>E3KCB3_PUCGT</name>
<dbReference type="VEuPathDB" id="FungiDB:PGTG_08116"/>
<dbReference type="EMBL" id="DS178280">
    <property type="protein sequence ID" value="EFP81867.2"/>
    <property type="molecule type" value="Genomic_DNA"/>
</dbReference>
<organism evidence="3 4">
    <name type="scientific">Puccinia graminis f. sp. tritici (strain CRL 75-36-700-3 / race SCCL)</name>
    <name type="common">Black stem rust fungus</name>
    <dbReference type="NCBI Taxonomy" id="418459"/>
    <lineage>
        <taxon>Eukaryota</taxon>
        <taxon>Fungi</taxon>
        <taxon>Dikarya</taxon>
        <taxon>Basidiomycota</taxon>
        <taxon>Pucciniomycotina</taxon>
        <taxon>Pucciniomycetes</taxon>
        <taxon>Pucciniales</taxon>
        <taxon>Pucciniaceae</taxon>
        <taxon>Puccinia</taxon>
    </lineage>
</organism>